<gene>
    <name evidence="1" type="ORF">CLAC_06425</name>
</gene>
<dbReference type="KEGG" id="clw:CLAC_06425"/>
<dbReference type="PATRIC" id="fig|1408189.4.peg.1277"/>
<proteinExistence type="predicted"/>
<dbReference type="RefSeq" id="WP_053412181.1">
    <property type="nucleotide sequence ID" value="NZ_CP006841.1"/>
</dbReference>
<dbReference type="AlphaFoldDB" id="A0A0K2H0G8"/>
<accession>A0A0K2H0G8</accession>
<organism evidence="1 2">
    <name type="scientific">Corynebacterium lactis RW2-5</name>
    <dbReference type="NCBI Taxonomy" id="1408189"/>
    <lineage>
        <taxon>Bacteria</taxon>
        <taxon>Bacillati</taxon>
        <taxon>Actinomycetota</taxon>
        <taxon>Actinomycetes</taxon>
        <taxon>Mycobacteriales</taxon>
        <taxon>Corynebacteriaceae</taxon>
        <taxon>Corynebacterium</taxon>
    </lineage>
</organism>
<dbReference type="OrthoDB" id="4420002at2"/>
<reference evidence="1 2" key="1">
    <citation type="submission" date="2013-10" db="EMBL/GenBank/DDBJ databases">
        <title>Complete genome sequence of Corynebacterium lactis DSM 45799(T), isolated from raw cow milk.</title>
        <authorList>
            <person name="Ruckert C."/>
            <person name="Albersmeier A."/>
            <person name="Lipski A."/>
            <person name="Kalinowski J."/>
        </authorList>
    </citation>
    <scope>NUCLEOTIDE SEQUENCE [LARGE SCALE GENOMIC DNA]</scope>
    <source>
        <strain evidence="1 2">RW2-5</strain>
    </source>
</reference>
<evidence type="ECO:0000313" key="2">
    <source>
        <dbReference type="Proteomes" id="UP000058446"/>
    </source>
</evidence>
<name>A0A0K2H0G8_9CORY</name>
<sequence>MTSNENSGTNPKTAAAATKDYIDQLIADLRIFATGEYLRPEEREFWEPLFDVSVVDELETALRTAVANVDRAAVEAEGDVGKRNELAAGATSDCLAEISRIEHAQGGSIFDEELEQIVSILNKAASTIGVSDIELTVEDYFTVA</sequence>
<dbReference type="STRING" id="1408189.CLAC_06425"/>
<protein>
    <submittedName>
        <fullName evidence="1">Uncharacterized protein</fullName>
    </submittedName>
</protein>
<dbReference type="EMBL" id="CP006841">
    <property type="protein sequence ID" value="ALA67428.1"/>
    <property type="molecule type" value="Genomic_DNA"/>
</dbReference>
<dbReference type="Proteomes" id="UP000058446">
    <property type="component" value="Chromosome"/>
</dbReference>
<evidence type="ECO:0000313" key="1">
    <source>
        <dbReference type="EMBL" id="ALA67428.1"/>
    </source>
</evidence>
<keyword evidence="2" id="KW-1185">Reference proteome</keyword>